<feature type="transmembrane region" description="Helical" evidence="11">
    <location>
        <begin position="12"/>
        <end position="32"/>
    </location>
</feature>
<evidence type="ECO:0000256" key="8">
    <source>
        <dbReference type="ARBA" id="ARBA00022989"/>
    </source>
</evidence>
<dbReference type="InterPro" id="IPR026898">
    <property type="entry name" value="PrsW"/>
</dbReference>
<evidence type="ECO:0000256" key="1">
    <source>
        <dbReference type="ARBA" id="ARBA00004651"/>
    </source>
</evidence>
<keyword evidence="8 11" id="KW-1133">Transmembrane helix</keyword>
<name>A0A6A8MFB7_9LACO</name>
<evidence type="ECO:0000313" key="12">
    <source>
        <dbReference type="EMBL" id="MST87497.1"/>
    </source>
</evidence>
<evidence type="ECO:0000256" key="6">
    <source>
        <dbReference type="ARBA" id="ARBA00022692"/>
    </source>
</evidence>
<comment type="caution">
    <text evidence="12">The sequence shown here is derived from an EMBL/GenBank/DDBJ whole genome shotgun (WGS) entry which is preliminary data.</text>
</comment>
<accession>A0A6A8MFB7</accession>
<keyword evidence="7" id="KW-0378">Hydrolase</keyword>
<evidence type="ECO:0000256" key="10">
    <source>
        <dbReference type="ARBA" id="ARBA00030345"/>
    </source>
</evidence>
<dbReference type="AlphaFoldDB" id="A0A6A8MFB7"/>
<evidence type="ECO:0000256" key="4">
    <source>
        <dbReference type="ARBA" id="ARBA00022475"/>
    </source>
</evidence>
<dbReference type="GO" id="GO:0006508">
    <property type="term" value="P:proteolysis"/>
    <property type="evidence" value="ECO:0007669"/>
    <property type="project" value="UniProtKB-KW"/>
</dbReference>
<evidence type="ECO:0000256" key="7">
    <source>
        <dbReference type="ARBA" id="ARBA00022801"/>
    </source>
</evidence>
<gene>
    <name evidence="12" type="ORF">FYJ62_07595</name>
</gene>
<sequence length="250" mass="28837">MFFFFLEPILIYNWLLILAATIPAVFLMVKVYQSDRLEPESPYLLWNMVKGGFWAAVVAGAIEWLGNALLVNFVSQKAELYNIIMYFVIVGYAEEGGKYFFLKRRSWNNEEFNCQYDGVVYAVFVALGFALWENISYVLYYGFSTALVRAVTAIPGHACFGVFMGVFYGLGRGYSYLGKNFKSKLCRIVAVVVPAAIHGAYDYIASIRNANWQWVFLAFIAVLFIVSFILVDRMSKNDKYFEVVRRRYRY</sequence>
<dbReference type="PIRSF" id="PIRSF016933">
    <property type="entry name" value="PrsW"/>
    <property type="match status" value="1"/>
</dbReference>
<feature type="transmembrane region" description="Helical" evidence="11">
    <location>
        <begin position="146"/>
        <end position="168"/>
    </location>
</feature>
<dbReference type="OrthoDB" id="5504276at2"/>
<comment type="similarity">
    <text evidence="2">Belongs to the protease PrsW family.</text>
</comment>
<dbReference type="GO" id="GO:0005886">
    <property type="term" value="C:plasma membrane"/>
    <property type="evidence" value="ECO:0007669"/>
    <property type="project" value="UniProtKB-SubCell"/>
</dbReference>
<dbReference type="RefSeq" id="WP_154549101.1">
    <property type="nucleotide sequence ID" value="NZ_VUMX01000020.1"/>
</dbReference>
<evidence type="ECO:0000256" key="5">
    <source>
        <dbReference type="ARBA" id="ARBA00022670"/>
    </source>
</evidence>
<protein>
    <recommendedName>
        <fullName evidence="3">Protease PrsW</fullName>
    </recommendedName>
    <alternativeName>
        <fullName evidence="10">Protease responsible for activating sigma-W</fullName>
    </alternativeName>
</protein>
<proteinExistence type="inferred from homology"/>
<dbReference type="Proteomes" id="UP000438120">
    <property type="component" value="Unassembled WGS sequence"/>
</dbReference>
<keyword evidence="13" id="KW-1185">Reference proteome</keyword>
<dbReference type="GO" id="GO:0008237">
    <property type="term" value="F:metallopeptidase activity"/>
    <property type="evidence" value="ECO:0007669"/>
    <property type="project" value="UniProtKB-KW"/>
</dbReference>
<dbReference type="PANTHER" id="PTHR36844">
    <property type="entry name" value="PROTEASE PRSW"/>
    <property type="match status" value="1"/>
</dbReference>
<evidence type="ECO:0000256" key="3">
    <source>
        <dbReference type="ARBA" id="ARBA00018997"/>
    </source>
</evidence>
<feature type="transmembrane region" description="Helical" evidence="11">
    <location>
        <begin position="118"/>
        <end position="140"/>
    </location>
</feature>
<evidence type="ECO:0000256" key="2">
    <source>
        <dbReference type="ARBA" id="ARBA00009165"/>
    </source>
</evidence>
<evidence type="ECO:0000256" key="11">
    <source>
        <dbReference type="SAM" id="Phobius"/>
    </source>
</evidence>
<keyword evidence="5 12" id="KW-0645">Protease</keyword>
<dbReference type="Pfam" id="PF13367">
    <property type="entry name" value="PrsW-protease"/>
    <property type="match status" value="1"/>
</dbReference>
<keyword evidence="12" id="KW-0482">Metalloprotease</keyword>
<dbReference type="EMBL" id="VUMX01000020">
    <property type="protein sequence ID" value="MST87497.1"/>
    <property type="molecule type" value="Genomic_DNA"/>
</dbReference>
<organism evidence="12 13">
    <name type="scientific">Lactobacillus porci</name>
    <dbReference type="NCBI Taxonomy" id="2012477"/>
    <lineage>
        <taxon>Bacteria</taxon>
        <taxon>Bacillati</taxon>
        <taxon>Bacillota</taxon>
        <taxon>Bacilli</taxon>
        <taxon>Lactobacillales</taxon>
        <taxon>Lactobacillaceae</taxon>
        <taxon>Lactobacillus</taxon>
    </lineage>
</organism>
<feature type="transmembrane region" description="Helical" evidence="11">
    <location>
        <begin position="188"/>
        <end position="206"/>
    </location>
</feature>
<feature type="transmembrane region" description="Helical" evidence="11">
    <location>
        <begin position="212"/>
        <end position="231"/>
    </location>
</feature>
<keyword evidence="4" id="KW-1003">Cell membrane</keyword>
<reference evidence="12 13" key="1">
    <citation type="submission" date="2019-08" db="EMBL/GenBank/DDBJ databases">
        <title>In-depth cultivation of the pig gut microbiome towards novel bacterial diversity and tailored functional studies.</title>
        <authorList>
            <person name="Wylensek D."/>
            <person name="Hitch T.C.A."/>
            <person name="Clavel T."/>
        </authorList>
    </citation>
    <scope>NUCLEOTIDE SEQUENCE [LARGE SCALE GENOMIC DNA]</scope>
    <source>
        <strain evidence="12 13">Bifido-178-WT-2B</strain>
    </source>
</reference>
<comment type="subcellular location">
    <subcellularLocation>
        <location evidence="1">Cell membrane</location>
        <topology evidence="1">Multi-pass membrane protein</topology>
    </subcellularLocation>
</comment>
<feature type="transmembrane region" description="Helical" evidence="11">
    <location>
        <begin position="53"/>
        <end position="74"/>
    </location>
</feature>
<dbReference type="PANTHER" id="PTHR36844:SF1">
    <property type="entry name" value="PROTEASE PRSW"/>
    <property type="match status" value="1"/>
</dbReference>
<evidence type="ECO:0000313" key="13">
    <source>
        <dbReference type="Proteomes" id="UP000438120"/>
    </source>
</evidence>
<keyword evidence="6 11" id="KW-0812">Transmembrane</keyword>
<keyword evidence="9 11" id="KW-0472">Membrane</keyword>
<feature type="transmembrane region" description="Helical" evidence="11">
    <location>
        <begin position="80"/>
        <end position="97"/>
    </location>
</feature>
<evidence type="ECO:0000256" key="9">
    <source>
        <dbReference type="ARBA" id="ARBA00023136"/>
    </source>
</evidence>
<dbReference type="InterPro" id="IPR023596">
    <property type="entry name" value="Peptidase_PrsW_arch/bac"/>
</dbReference>